<dbReference type="CDD" id="cd02440">
    <property type="entry name" value="AdoMet_MTases"/>
    <property type="match status" value="1"/>
</dbReference>
<evidence type="ECO:0000256" key="6">
    <source>
        <dbReference type="ARBA" id="ARBA00022691"/>
    </source>
</evidence>
<evidence type="ECO:0000256" key="4">
    <source>
        <dbReference type="ARBA" id="ARBA00022603"/>
    </source>
</evidence>
<dbReference type="CDD" id="cd17291">
    <property type="entry name" value="RMtype1_S_MgeORF438P-TRD-CR_like"/>
    <property type="match status" value="1"/>
</dbReference>
<dbReference type="PANTHER" id="PTHR42933">
    <property type="entry name" value="SLR6095 PROTEIN"/>
    <property type="match status" value="1"/>
</dbReference>
<dbReference type="GO" id="GO:0003677">
    <property type="term" value="F:DNA binding"/>
    <property type="evidence" value="ECO:0007669"/>
    <property type="project" value="UniProtKB-KW"/>
</dbReference>
<dbReference type="Pfam" id="PF01420">
    <property type="entry name" value="Methylase_S"/>
    <property type="match status" value="2"/>
</dbReference>
<evidence type="ECO:0000256" key="9">
    <source>
        <dbReference type="ARBA" id="ARBA00047942"/>
    </source>
</evidence>
<dbReference type="HOGENOM" id="CLU_331130_0_0_10"/>
<dbReference type="InterPro" id="IPR051537">
    <property type="entry name" value="DNA_Adenine_Mtase"/>
</dbReference>
<accession>B3EKI4</accession>
<comment type="similarity">
    <text evidence="1">Belongs to the N(4)/N(6)-methyltransferase family.</text>
</comment>
<reference evidence="12" key="1">
    <citation type="submission" date="2008-06" db="EMBL/GenBank/DDBJ databases">
        <title>Complete sequence of Chlorobium phaeobacteroides BS1.</title>
        <authorList>
            <consortium name="US DOE Joint Genome Institute"/>
            <person name="Lucas S."/>
            <person name="Copeland A."/>
            <person name="Lapidus A."/>
            <person name="Glavina del Rio T."/>
            <person name="Dalin E."/>
            <person name="Tice H."/>
            <person name="Bruce D."/>
            <person name="Goodwin L."/>
            <person name="Pitluck S."/>
            <person name="Schmutz J."/>
            <person name="Larimer F."/>
            <person name="Land M."/>
            <person name="Hauser L."/>
            <person name="Kyrpides N."/>
            <person name="Ovchinnikova G."/>
            <person name="Li T."/>
            <person name="Liu Z."/>
            <person name="Zhao F."/>
            <person name="Overmann J."/>
            <person name="Bryant D.A."/>
            <person name="Richardson P."/>
        </authorList>
    </citation>
    <scope>NUCLEOTIDE SEQUENCE [LARGE SCALE GENOMIC DNA]</scope>
    <source>
        <strain evidence="12">BS1</strain>
    </source>
</reference>
<comment type="catalytic activity">
    <reaction evidence="9">
        <text>a 2'-deoxyadenosine in DNA + S-adenosyl-L-methionine = an N(6)-methyl-2'-deoxyadenosine in DNA + S-adenosyl-L-homocysteine + H(+)</text>
        <dbReference type="Rhea" id="RHEA:15197"/>
        <dbReference type="Rhea" id="RHEA-COMP:12418"/>
        <dbReference type="Rhea" id="RHEA-COMP:12419"/>
        <dbReference type="ChEBI" id="CHEBI:15378"/>
        <dbReference type="ChEBI" id="CHEBI:57856"/>
        <dbReference type="ChEBI" id="CHEBI:59789"/>
        <dbReference type="ChEBI" id="CHEBI:90615"/>
        <dbReference type="ChEBI" id="CHEBI:90616"/>
        <dbReference type="EC" id="2.1.1.72"/>
    </reaction>
</comment>
<proteinExistence type="inferred from homology"/>
<keyword evidence="7" id="KW-0680">Restriction system</keyword>
<organism evidence="12">
    <name type="scientific">Chlorobium phaeobacteroides (strain BS1)</name>
    <dbReference type="NCBI Taxonomy" id="331678"/>
    <lineage>
        <taxon>Bacteria</taxon>
        <taxon>Pseudomonadati</taxon>
        <taxon>Chlorobiota</taxon>
        <taxon>Chlorobiia</taxon>
        <taxon>Chlorobiales</taxon>
        <taxon>Chlorobiaceae</taxon>
        <taxon>Chlorobium/Pelodictyon group</taxon>
        <taxon>Chlorobium</taxon>
    </lineage>
</organism>
<dbReference type="PRINTS" id="PR00507">
    <property type="entry name" value="N12N6MTFRASE"/>
</dbReference>
<dbReference type="InterPro" id="IPR038333">
    <property type="entry name" value="T1MK-like_N_sf"/>
</dbReference>
<evidence type="ECO:0000256" key="1">
    <source>
        <dbReference type="ARBA" id="ARBA00006594"/>
    </source>
</evidence>
<dbReference type="InterPro" id="IPR044946">
    <property type="entry name" value="Restrct_endonuc_typeI_TRD_sf"/>
</dbReference>
<keyword evidence="6" id="KW-0949">S-adenosyl-L-methionine</keyword>
<dbReference type="Gene3D" id="3.40.50.150">
    <property type="entry name" value="Vaccinia Virus protein VP39"/>
    <property type="match status" value="1"/>
</dbReference>
<dbReference type="GO" id="GO:0008170">
    <property type="term" value="F:N-methyltransferase activity"/>
    <property type="evidence" value="ECO:0007669"/>
    <property type="project" value="InterPro"/>
</dbReference>
<dbReference type="GO" id="GO:0009307">
    <property type="term" value="P:DNA restriction-modification system"/>
    <property type="evidence" value="ECO:0007669"/>
    <property type="project" value="UniProtKB-KW"/>
</dbReference>
<evidence type="ECO:0000256" key="2">
    <source>
        <dbReference type="ARBA" id="ARBA00010923"/>
    </source>
</evidence>
<evidence type="ECO:0000256" key="5">
    <source>
        <dbReference type="ARBA" id="ARBA00022679"/>
    </source>
</evidence>
<evidence type="ECO:0000256" key="8">
    <source>
        <dbReference type="ARBA" id="ARBA00023125"/>
    </source>
</evidence>
<evidence type="ECO:0000259" key="10">
    <source>
        <dbReference type="Pfam" id="PF01420"/>
    </source>
</evidence>
<dbReference type="GO" id="GO:0032259">
    <property type="term" value="P:methylation"/>
    <property type="evidence" value="ECO:0007669"/>
    <property type="project" value="UniProtKB-KW"/>
</dbReference>
<evidence type="ECO:0000256" key="7">
    <source>
        <dbReference type="ARBA" id="ARBA00022747"/>
    </source>
</evidence>
<dbReference type="SUPFAM" id="SSF116734">
    <property type="entry name" value="DNA methylase specificity domain"/>
    <property type="match status" value="2"/>
</dbReference>
<dbReference type="CDD" id="cd17246">
    <property type="entry name" value="RMtype1_S_SonII-TRD2-CR2_like"/>
    <property type="match status" value="1"/>
</dbReference>
<dbReference type="KEGG" id="cpb:Cphamn1_0188"/>
<dbReference type="InterPro" id="IPR003356">
    <property type="entry name" value="DNA_methylase_A-5"/>
</dbReference>
<dbReference type="AlphaFoldDB" id="B3EKI4"/>
<evidence type="ECO:0000256" key="3">
    <source>
        <dbReference type="ARBA" id="ARBA00011900"/>
    </source>
</evidence>
<dbReference type="SUPFAM" id="SSF53335">
    <property type="entry name" value="S-adenosyl-L-methionine-dependent methyltransferases"/>
    <property type="match status" value="1"/>
</dbReference>
<feature type="domain" description="Type I restriction modification DNA specificity" evidence="10">
    <location>
        <begin position="617"/>
        <end position="772"/>
    </location>
</feature>
<comment type="similarity">
    <text evidence="2">Belongs to the type-I restriction system S methylase family.</text>
</comment>
<dbReference type="STRING" id="331678.Cphamn1_0188"/>
<dbReference type="EC" id="2.1.1.72" evidence="3"/>
<dbReference type="OrthoDB" id="9814572at2"/>
<dbReference type="PROSITE" id="PS00092">
    <property type="entry name" value="N6_MTASE"/>
    <property type="match status" value="1"/>
</dbReference>
<evidence type="ECO:0000313" key="12">
    <source>
        <dbReference type="EMBL" id="ACE03162.1"/>
    </source>
</evidence>
<name>B3EKI4_CHLPB</name>
<dbReference type="eggNOG" id="COG0286">
    <property type="taxonomic scope" value="Bacteria"/>
</dbReference>
<dbReference type="Pfam" id="PF02384">
    <property type="entry name" value="N6_Mtase"/>
    <property type="match status" value="1"/>
</dbReference>
<feature type="domain" description="Type I restriction modification DNA specificity" evidence="10">
    <location>
        <begin position="452"/>
        <end position="596"/>
    </location>
</feature>
<dbReference type="InterPro" id="IPR029063">
    <property type="entry name" value="SAM-dependent_MTases_sf"/>
</dbReference>
<dbReference type="Gene3D" id="3.90.220.20">
    <property type="entry name" value="DNA methylase specificity domains"/>
    <property type="match status" value="2"/>
</dbReference>
<keyword evidence="8" id="KW-0238">DNA-binding</keyword>
<gene>
    <name evidence="12" type="ordered locus">Cphamn1_0188</name>
</gene>
<feature type="domain" description="DNA methylase adenine-specific" evidence="11">
    <location>
        <begin position="132"/>
        <end position="445"/>
    </location>
</feature>
<dbReference type="Gene3D" id="1.20.1260.30">
    <property type="match status" value="1"/>
</dbReference>
<dbReference type="InterPro" id="IPR002052">
    <property type="entry name" value="DNA_methylase_N6_adenine_CS"/>
</dbReference>
<protein>
    <recommendedName>
        <fullName evidence="3">site-specific DNA-methyltransferase (adenine-specific)</fullName>
        <ecNumber evidence="3">2.1.1.72</ecNumber>
    </recommendedName>
</protein>
<sequence length="775" mass="86799">MNTDTKRHIDSARQVLVGVVPNPTSQIDQITNALIYKFMDDMDQAAIKAGGSPSFFVDDLENYAWTRLMDQRIGNQERMNLYSEALIKFSQAKQLPELFRGIFKSAFLPYRSPETLGLFLKEIDYFDYSHPEELGNAYEYLLSIMSSQGDAGQFRTPRHIIDFIVDVVNPTKADKVLDPACGTGGFLVSSYKHILEQHDGKDDPKKKEKPLTPDERKKLMTNFEGYDIDPTMVRIAQVNMYLHQFKNPKIFQYDSLSSEERWNDKFDVILANPPFMSPKGGIKPHSKFSIPSSRSEVLFVDYIMNHLRPKGRAGIIVPEGIIFQSGTAHKQLRKNLVEDGLYAVVSLPSGVFAPYSGVKTSILLFNNELAKTSTEILFVKIEQDGFDLGATKRPISKNDLPTALDILNKWNTGEKVENKLAVYVEKSKIAENGDYNLSGDRYRVATDYTNAKWPMVELVEVAEILKGSAITKKDTKHGNIPVIAGGQEPAYYHNKSNREGDVITVSASGAYAGFVNYFTIPIFASDCSTIQTKDENIVSTRYLFSILKAKQEDIYEFQQGGGQPHVYPKDLKTIKIPLPPLEIQEQIVAELDGYAGIIAGAKQIAQNWKPKIEIDPEWEKVKLGEISDRVTKGTTPTTNGFQFQESGINFIKIESIDDGGYFIREKLAHINQECNESLKRSQLKENDILFSIAGALGRVASIESSILPANTNQALAIISPKKELDSKYLEQVLRSDLIQNQIFGLKVGVAQSNLSLAQVSDFEIPLPSLEIKNKS</sequence>
<dbReference type="PANTHER" id="PTHR42933:SF3">
    <property type="entry name" value="TYPE I RESTRICTION ENZYME MJAVIII METHYLASE SUBUNIT"/>
    <property type="match status" value="1"/>
</dbReference>
<dbReference type="eggNOG" id="COG0732">
    <property type="taxonomic scope" value="Bacteria"/>
</dbReference>
<keyword evidence="4 12" id="KW-0489">Methyltransferase</keyword>
<evidence type="ECO:0000259" key="11">
    <source>
        <dbReference type="Pfam" id="PF02384"/>
    </source>
</evidence>
<dbReference type="GO" id="GO:0009007">
    <property type="term" value="F:site-specific DNA-methyltransferase (adenine-specific) activity"/>
    <property type="evidence" value="ECO:0007669"/>
    <property type="project" value="UniProtKB-EC"/>
</dbReference>
<dbReference type="InterPro" id="IPR000055">
    <property type="entry name" value="Restrct_endonuc_typeI_TRD"/>
</dbReference>
<keyword evidence="5" id="KW-0808">Transferase</keyword>
<dbReference type="EMBL" id="CP001101">
    <property type="protein sequence ID" value="ACE03162.1"/>
    <property type="molecule type" value="Genomic_DNA"/>
</dbReference>